<dbReference type="EMBL" id="QFKX01000001">
    <property type="protein sequence ID" value="PWH07673.1"/>
    <property type="molecule type" value="Genomic_DNA"/>
</dbReference>
<dbReference type="GO" id="GO:0005975">
    <property type="term" value="P:carbohydrate metabolic process"/>
    <property type="evidence" value="ECO:0007669"/>
    <property type="project" value="InterPro"/>
</dbReference>
<organism evidence="8 9">
    <name type="scientific">Brachybacterium endophyticum</name>
    <dbReference type="NCBI Taxonomy" id="2182385"/>
    <lineage>
        <taxon>Bacteria</taxon>
        <taxon>Bacillati</taxon>
        <taxon>Actinomycetota</taxon>
        <taxon>Actinomycetes</taxon>
        <taxon>Micrococcales</taxon>
        <taxon>Dermabacteraceae</taxon>
        <taxon>Brachybacterium</taxon>
    </lineage>
</organism>
<keyword evidence="9" id="KW-1185">Reference proteome</keyword>
<evidence type="ECO:0000256" key="1">
    <source>
        <dbReference type="ARBA" id="ARBA00001231"/>
    </source>
</evidence>
<dbReference type="InterPro" id="IPR036962">
    <property type="entry name" value="Glyco_hydro_3_N_sf"/>
</dbReference>
<evidence type="ECO:0000313" key="8">
    <source>
        <dbReference type="EMBL" id="PWH07673.1"/>
    </source>
</evidence>
<dbReference type="InterPro" id="IPR001764">
    <property type="entry name" value="Glyco_hydro_3_N"/>
</dbReference>
<dbReference type="RefSeq" id="WP_109274560.1">
    <property type="nucleotide sequence ID" value="NZ_QFKX01000001.1"/>
</dbReference>
<dbReference type="InterPro" id="IPR017853">
    <property type="entry name" value="GH"/>
</dbReference>
<comment type="similarity">
    <text evidence="2">Belongs to the glycosyl hydrolase 3 family.</text>
</comment>
<gene>
    <name evidence="8" type="ORF">DEO23_03355</name>
</gene>
<dbReference type="PROSITE" id="PS51257">
    <property type="entry name" value="PROKAR_LIPOPROTEIN"/>
    <property type="match status" value="1"/>
</dbReference>
<keyword evidence="5" id="KW-0326">Glycosidase</keyword>
<dbReference type="GO" id="GO:0004563">
    <property type="term" value="F:beta-N-acetylhexosaminidase activity"/>
    <property type="evidence" value="ECO:0007669"/>
    <property type="project" value="UniProtKB-EC"/>
</dbReference>
<evidence type="ECO:0000256" key="3">
    <source>
        <dbReference type="ARBA" id="ARBA00012663"/>
    </source>
</evidence>
<dbReference type="EC" id="3.2.1.52" evidence="3"/>
<dbReference type="SUPFAM" id="SSF51445">
    <property type="entry name" value="(Trans)glycosidases"/>
    <property type="match status" value="1"/>
</dbReference>
<dbReference type="Proteomes" id="UP000245590">
    <property type="component" value="Unassembled WGS sequence"/>
</dbReference>
<dbReference type="OrthoDB" id="9805821at2"/>
<dbReference type="GO" id="GO:0009254">
    <property type="term" value="P:peptidoglycan turnover"/>
    <property type="evidence" value="ECO:0007669"/>
    <property type="project" value="TreeGrafter"/>
</dbReference>
<feature type="domain" description="Glycoside hydrolase family 3 N-terminal" evidence="7">
    <location>
        <begin position="71"/>
        <end position="391"/>
    </location>
</feature>
<dbReference type="AlphaFoldDB" id="A0A2U2RP69"/>
<proteinExistence type="inferred from homology"/>
<evidence type="ECO:0000256" key="5">
    <source>
        <dbReference type="ARBA" id="ARBA00023295"/>
    </source>
</evidence>
<sequence>MRRRTALALPPAALLASCSDRGADASDASGSTSRPSSSDGGSEASGKKTTPSPSPTPDAAEQRAADLSDEEAAAQLVLVGIPAGTTPASSLISDLRVGGFFLLGIWDSADTVRALVEDIGDRVGDGDVSPLLSVDQEGGQVRMLRGSAARRTPSAATLGEQGTDAVTDAYTSIGEDLAGLGLHAALAPVADAVDPELGSANAPVGKVDRGFGTDPAHVADCVVAATKALDGQQVASALKHFPGLGRVRGNTDFSAEDITDEKTDADSSYLDPFRAGIDAGADMVMLSSALYPRLDEDTPAMFSRPIVTELLRGSMGFDGLVVSDDVGSAAAVQDVPVAERATRLLEAGGDVVLTADPDLAEQLVEAIADWASQSKATARRVRESAARMLRVKQARSVPGA</sequence>
<comment type="caution">
    <text evidence="8">The sequence shown here is derived from an EMBL/GenBank/DDBJ whole genome shotgun (WGS) entry which is preliminary data.</text>
</comment>
<evidence type="ECO:0000256" key="2">
    <source>
        <dbReference type="ARBA" id="ARBA00005336"/>
    </source>
</evidence>
<dbReference type="Pfam" id="PF00933">
    <property type="entry name" value="Glyco_hydro_3"/>
    <property type="match status" value="1"/>
</dbReference>
<name>A0A2U2RP69_9MICO</name>
<evidence type="ECO:0000259" key="7">
    <source>
        <dbReference type="Pfam" id="PF00933"/>
    </source>
</evidence>
<evidence type="ECO:0000313" key="9">
    <source>
        <dbReference type="Proteomes" id="UP000245590"/>
    </source>
</evidence>
<dbReference type="PANTHER" id="PTHR30480:SF13">
    <property type="entry name" value="BETA-HEXOSAMINIDASE"/>
    <property type="match status" value="1"/>
</dbReference>
<reference evidence="8 9" key="1">
    <citation type="submission" date="2018-05" db="EMBL/GenBank/DDBJ databases">
        <title>Brachybacterium sp. M1HQ-2T, whole genome shotgun sequence.</title>
        <authorList>
            <person name="Tuo L."/>
        </authorList>
    </citation>
    <scope>NUCLEOTIDE SEQUENCE [LARGE SCALE GENOMIC DNA]</scope>
    <source>
        <strain evidence="8 9">M1HQ-2</strain>
    </source>
</reference>
<feature type="region of interest" description="Disordered" evidence="6">
    <location>
        <begin position="20"/>
        <end position="68"/>
    </location>
</feature>
<keyword evidence="4" id="KW-0378">Hydrolase</keyword>
<evidence type="ECO:0000256" key="6">
    <source>
        <dbReference type="SAM" id="MobiDB-lite"/>
    </source>
</evidence>
<comment type="catalytic activity">
    <reaction evidence="1">
        <text>Hydrolysis of terminal non-reducing N-acetyl-D-hexosamine residues in N-acetyl-beta-D-hexosaminides.</text>
        <dbReference type="EC" id="3.2.1.52"/>
    </reaction>
</comment>
<dbReference type="InterPro" id="IPR050226">
    <property type="entry name" value="NagZ_Beta-hexosaminidase"/>
</dbReference>
<dbReference type="Gene3D" id="3.20.20.300">
    <property type="entry name" value="Glycoside hydrolase, family 3, N-terminal domain"/>
    <property type="match status" value="1"/>
</dbReference>
<feature type="compositionally biased region" description="Low complexity" evidence="6">
    <location>
        <begin position="20"/>
        <end position="44"/>
    </location>
</feature>
<protein>
    <recommendedName>
        <fullName evidence="3">beta-N-acetylhexosaminidase</fullName>
        <ecNumber evidence="3">3.2.1.52</ecNumber>
    </recommendedName>
</protein>
<accession>A0A2U2RP69</accession>
<dbReference type="PANTHER" id="PTHR30480">
    <property type="entry name" value="BETA-HEXOSAMINIDASE-RELATED"/>
    <property type="match status" value="1"/>
</dbReference>
<evidence type="ECO:0000256" key="4">
    <source>
        <dbReference type="ARBA" id="ARBA00022801"/>
    </source>
</evidence>